<dbReference type="InterPro" id="IPR008978">
    <property type="entry name" value="HSP20-like_chaperone"/>
</dbReference>
<proteinExistence type="inferred from homology"/>
<dbReference type="InterPro" id="IPR002068">
    <property type="entry name" value="A-crystallin/Hsp20_dom"/>
</dbReference>
<keyword evidence="5" id="KW-1185">Reference proteome</keyword>
<dbReference type="PROSITE" id="PS01031">
    <property type="entry name" value="SHSP"/>
    <property type="match status" value="1"/>
</dbReference>
<dbReference type="PANTHER" id="PTHR11527">
    <property type="entry name" value="HEAT-SHOCK PROTEIN 20 FAMILY MEMBER"/>
    <property type="match status" value="1"/>
</dbReference>
<evidence type="ECO:0000259" key="3">
    <source>
        <dbReference type="PROSITE" id="PS01031"/>
    </source>
</evidence>
<evidence type="ECO:0000313" key="5">
    <source>
        <dbReference type="Proteomes" id="UP001184230"/>
    </source>
</evidence>
<dbReference type="SUPFAM" id="SSF49764">
    <property type="entry name" value="HSP20-like chaperones"/>
    <property type="match status" value="1"/>
</dbReference>
<feature type="domain" description="SHSP" evidence="3">
    <location>
        <begin position="30"/>
        <end position="140"/>
    </location>
</feature>
<sequence length="140" mass="15804">MNALTRLERIDNLFPEMMRRWARPLQMFDEISVPADIRVDISENEKEYLVSAEIPGAKKEDIRVSIDGNYVSIAADIKKEQEEKHGRTLTKETYHGSVSRGFTLGSDVDEKTAAAKLEDGVLRLTLPKREGSAARTVKIE</sequence>
<gene>
    <name evidence="4" type="ORF">J2739_002443</name>
</gene>
<accession>A0ABU1NF87</accession>
<dbReference type="Pfam" id="PF00011">
    <property type="entry name" value="HSP20"/>
    <property type="match status" value="1"/>
</dbReference>
<dbReference type="EMBL" id="JAVDRF010000004">
    <property type="protein sequence ID" value="MDR6536670.1"/>
    <property type="molecule type" value="Genomic_DNA"/>
</dbReference>
<organism evidence="4 5">
    <name type="scientific">Variovorax soli</name>
    <dbReference type="NCBI Taxonomy" id="376815"/>
    <lineage>
        <taxon>Bacteria</taxon>
        <taxon>Pseudomonadati</taxon>
        <taxon>Pseudomonadota</taxon>
        <taxon>Betaproteobacteria</taxon>
        <taxon>Burkholderiales</taxon>
        <taxon>Comamonadaceae</taxon>
        <taxon>Variovorax</taxon>
    </lineage>
</organism>
<name>A0ABU1NF87_9BURK</name>
<evidence type="ECO:0000313" key="4">
    <source>
        <dbReference type="EMBL" id="MDR6536670.1"/>
    </source>
</evidence>
<dbReference type="Proteomes" id="UP001184230">
    <property type="component" value="Unassembled WGS sequence"/>
</dbReference>
<dbReference type="RefSeq" id="WP_309901878.1">
    <property type="nucleotide sequence ID" value="NZ_JAVDRF010000004.1"/>
</dbReference>
<reference evidence="4 5" key="1">
    <citation type="submission" date="2023-07" db="EMBL/GenBank/DDBJ databases">
        <title>Sorghum-associated microbial communities from plants grown in Nebraska, USA.</title>
        <authorList>
            <person name="Schachtman D."/>
        </authorList>
    </citation>
    <scope>NUCLEOTIDE SEQUENCE [LARGE SCALE GENOMIC DNA]</scope>
    <source>
        <strain evidence="4 5">DS1781</strain>
    </source>
</reference>
<dbReference type="Gene3D" id="2.60.40.790">
    <property type="match status" value="1"/>
</dbReference>
<comment type="similarity">
    <text evidence="1 2">Belongs to the small heat shock protein (HSP20) family.</text>
</comment>
<protein>
    <submittedName>
        <fullName evidence="4">HSP20 family protein</fullName>
    </submittedName>
</protein>
<dbReference type="InterPro" id="IPR031107">
    <property type="entry name" value="Small_HSP"/>
</dbReference>
<comment type="caution">
    <text evidence="4">The sequence shown here is derived from an EMBL/GenBank/DDBJ whole genome shotgun (WGS) entry which is preliminary data.</text>
</comment>
<evidence type="ECO:0000256" key="1">
    <source>
        <dbReference type="PROSITE-ProRule" id="PRU00285"/>
    </source>
</evidence>
<evidence type="ECO:0000256" key="2">
    <source>
        <dbReference type="RuleBase" id="RU003616"/>
    </source>
</evidence>